<feature type="domain" description="Glutamyl/glutaminyl-tRNA synthetase class Ib catalytic" evidence="10">
    <location>
        <begin position="26"/>
        <end position="333"/>
    </location>
</feature>
<dbReference type="InterPro" id="IPR000924">
    <property type="entry name" value="Glu/Gln-tRNA-synth"/>
</dbReference>
<dbReference type="EC" id="6.1.1.17" evidence="8"/>
<keyword evidence="6 8" id="KW-0648">Protein biosynthesis</keyword>
<comment type="function">
    <text evidence="8">Catalyzes the attachment of glutamate to tRNA(Glu) in a two-step reaction: glutamate is first activated by ATP to form Glu-AMP and then transferred to the acceptor end of tRNA(Glu).</text>
</comment>
<dbReference type="HAMAP" id="MF_00022">
    <property type="entry name" value="Glu_tRNA_synth_type1"/>
    <property type="match status" value="1"/>
</dbReference>
<proteinExistence type="inferred from homology"/>
<dbReference type="Proteomes" id="UP001556118">
    <property type="component" value="Unassembled WGS sequence"/>
</dbReference>
<dbReference type="SUPFAM" id="SSF52374">
    <property type="entry name" value="Nucleotidylyl transferase"/>
    <property type="match status" value="1"/>
</dbReference>
<feature type="short sequence motif" description="'KMSKS' region" evidence="8">
    <location>
        <begin position="265"/>
        <end position="269"/>
    </location>
</feature>
<dbReference type="InterPro" id="IPR033910">
    <property type="entry name" value="GluRS_core"/>
</dbReference>
<dbReference type="InterPro" id="IPR014729">
    <property type="entry name" value="Rossmann-like_a/b/a_fold"/>
</dbReference>
<evidence type="ECO:0000256" key="8">
    <source>
        <dbReference type="HAMAP-Rule" id="MF_00022"/>
    </source>
</evidence>
<evidence type="ECO:0000313" key="13">
    <source>
        <dbReference type="Proteomes" id="UP001556118"/>
    </source>
</evidence>
<dbReference type="EMBL" id="JBFNXR010000012">
    <property type="protein sequence ID" value="MEW9853695.1"/>
    <property type="molecule type" value="Genomic_DNA"/>
</dbReference>
<name>A0ABV3R6L5_9SPHN</name>
<comment type="subcellular location">
    <subcellularLocation>
        <location evidence="8">Cytoplasm</location>
    </subcellularLocation>
</comment>
<keyword evidence="5 8" id="KW-0067">ATP-binding</keyword>
<feature type="short sequence motif" description="'HIGH' region" evidence="8">
    <location>
        <begin position="32"/>
        <end position="42"/>
    </location>
</feature>
<evidence type="ECO:0000313" key="12">
    <source>
        <dbReference type="EMBL" id="MEW9853695.1"/>
    </source>
</evidence>
<dbReference type="InterPro" id="IPR020058">
    <property type="entry name" value="Glu/Gln-tRNA-synth_Ib_cat-dom"/>
</dbReference>
<keyword evidence="7 8" id="KW-0030">Aminoacyl-tRNA synthetase</keyword>
<dbReference type="GO" id="GO:0004818">
    <property type="term" value="F:glutamate-tRNA ligase activity"/>
    <property type="evidence" value="ECO:0007669"/>
    <property type="project" value="UniProtKB-EC"/>
</dbReference>
<keyword evidence="2 8" id="KW-0963">Cytoplasm</keyword>
<dbReference type="CDD" id="cd00808">
    <property type="entry name" value="GluRS_core"/>
    <property type="match status" value="1"/>
</dbReference>
<accession>A0ABV3R6L5</accession>
<comment type="subunit">
    <text evidence="8">Monomer.</text>
</comment>
<evidence type="ECO:0000256" key="5">
    <source>
        <dbReference type="ARBA" id="ARBA00022840"/>
    </source>
</evidence>
<keyword evidence="4 8" id="KW-0547">Nucleotide-binding</keyword>
<dbReference type="InterPro" id="IPR049940">
    <property type="entry name" value="GluQ/Sye"/>
</dbReference>
<dbReference type="Pfam" id="PF19269">
    <property type="entry name" value="Anticodon_2"/>
    <property type="match status" value="1"/>
</dbReference>
<comment type="catalytic activity">
    <reaction evidence="8">
        <text>tRNA(Glu) + L-glutamate + ATP = L-glutamyl-tRNA(Glu) + AMP + diphosphate</text>
        <dbReference type="Rhea" id="RHEA:23540"/>
        <dbReference type="Rhea" id="RHEA-COMP:9663"/>
        <dbReference type="Rhea" id="RHEA-COMP:9680"/>
        <dbReference type="ChEBI" id="CHEBI:29985"/>
        <dbReference type="ChEBI" id="CHEBI:30616"/>
        <dbReference type="ChEBI" id="CHEBI:33019"/>
        <dbReference type="ChEBI" id="CHEBI:78442"/>
        <dbReference type="ChEBI" id="CHEBI:78520"/>
        <dbReference type="ChEBI" id="CHEBI:456215"/>
        <dbReference type="EC" id="6.1.1.17"/>
    </reaction>
</comment>
<comment type="caution">
    <text evidence="12">The sequence shown here is derived from an EMBL/GenBank/DDBJ whole genome shotgun (WGS) entry which is preliminary data.</text>
</comment>
<gene>
    <name evidence="8 12" type="primary">gltX</name>
    <name evidence="12" type="ORF">ABUH87_00605</name>
</gene>
<dbReference type="RefSeq" id="WP_367767871.1">
    <property type="nucleotide sequence ID" value="NZ_JBFNXR010000012.1"/>
</dbReference>
<reference evidence="12 13" key="1">
    <citation type="submission" date="2024-06" db="EMBL/GenBank/DDBJ databases">
        <title>Novosphingobium rhizovicinus M1R2S20.</title>
        <authorList>
            <person name="Sun J.-Q."/>
        </authorList>
    </citation>
    <scope>NUCLEOTIDE SEQUENCE [LARGE SCALE GENOMIC DNA]</scope>
    <source>
        <strain evidence="12 13">M1R2S20</strain>
    </source>
</reference>
<dbReference type="InterPro" id="IPR020751">
    <property type="entry name" value="aa-tRNA-synth_I_codon-bd_sub2"/>
</dbReference>
<feature type="domain" description="Aminoacyl-tRNA synthetase class I anticodon-binding" evidence="11">
    <location>
        <begin position="348"/>
        <end position="484"/>
    </location>
</feature>
<feature type="region of interest" description="Disordered" evidence="9">
    <location>
        <begin position="1"/>
        <end position="25"/>
    </location>
</feature>
<evidence type="ECO:0000256" key="2">
    <source>
        <dbReference type="ARBA" id="ARBA00022490"/>
    </source>
</evidence>
<dbReference type="Gene3D" id="3.40.50.620">
    <property type="entry name" value="HUPs"/>
    <property type="match status" value="1"/>
</dbReference>
<dbReference type="InterPro" id="IPR001412">
    <property type="entry name" value="aa-tRNA-synth_I_CS"/>
</dbReference>
<evidence type="ECO:0000259" key="10">
    <source>
        <dbReference type="Pfam" id="PF00749"/>
    </source>
</evidence>
<dbReference type="NCBIfam" id="TIGR00464">
    <property type="entry name" value="gltX_bact"/>
    <property type="match status" value="1"/>
</dbReference>
<dbReference type="PANTHER" id="PTHR43311:SF2">
    <property type="entry name" value="GLUTAMATE--TRNA LIGASE, MITOCHONDRIAL-RELATED"/>
    <property type="match status" value="1"/>
</dbReference>
<evidence type="ECO:0000256" key="7">
    <source>
        <dbReference type="ARBA" id="ARBA00023146"/>
    </source>
</evidence>
<dbReference type="Pfam" id="PF00749">
    <property type="entry name" value="tRNA-synt_1c"/>
    <property type="match status" value="1"/>
</dbReference>
<dbReference type="InterPro" id="IPR004527">
    <property type="entry name" value="Glu-tRNA-ligase_bac/mito"/>
</dbReference>
<feature type="binding site" evidence="8">
    <location>
        <position position="268"/>
    </location>
    <ligand>
        <name>ATP</name>
        <dbReference type="ChEBI" id="CHEBI:30616"/>
    </ligand>
</feature>
<sequence length="494" mass="53843">MASGSLAEATQSGASADARPGSARPVVTRFAPSPTGFLHIGGARTALFNWLYARHHGGKYLLRVEDTDRARSTEAAIGAIFDGLSWLGLEGDEEAVFQFARTERHAEVARKLIEAGHAYRCYMTQEELAAHRAKAQEERRPFRLVSPWRDADEGSWPAAEPFVVRIKAPREGETVIEDLVQGTVTVRNEEIDDFVLLRSDGTPTYMLAVVVDDHDMGVTHVIRGDDHLNNAFRQLAIIDAMGAIEGWERPLYGHVPLIHGADGAKLSKRHGALGVDSYRDELGILPEALFNYLLRLGWGHGDDEIIAREQAVEWFDIAHVGKSPSRFDLAKLQNLNGHYMREADDGRLASLVAQRMGGTANLDLLTRAMPVLKVRARDLNELAEGAAFLFATRPLPLTEKAAALLTEDARARLGSVHEHLAQEADWTVESLEGSLKAMAETLGIGLGKLAQPLRAALTGQTTSPGIFDVLVLLGREESLARIAAQVATPAGSQV</sequence>
<evidence type="ECO:0000256" key="1">
    <source>
        <dbReference type="ARBA" id="ARBA00007894"/>
    </source>
</evidence>
<organism evidence="12 13">
    <name type="scientific">Novosphingobium rhizovicinum</name>
    <dbReference type="NCBI Taxonomy" id="3228928"/>
    <lineage>
        <taxon>Bacteria</taxon>
        <taxon>Pseudomonadati</taxon>
        <taxon>Pseudomonadota</taxon>
        <taxon>Alphaproteobacteria</taxon>
        <taxon>Sphingomonadales</taxon>
        <taxon>Sphingomonadaceae</taxon>
        <taxon>Novosphingobium</taxon>
    </lineage>
</organism>
<dbReference type="PROSITE" id="PS00178">
    <property type="entry name" value="AA_TRNA_LIGASE_I"/>
    <property type="match status" value="1"/>
</dbReference>
<dbReference type="SUPFAM" id="SSF48163">
    <property type="entry name" value="An anticodon-binding domain of class I aminoacyl-tRNA synthetases"/>
    <property type="match status" value="1"/>
</dbReference>
<keyword evidence="13" id="KW-1185">Reference proteome</keyword>
<dbReference type="PANTHER" id="PTHR43311">
    <property type="entry name" value="GLUTAMATE--TRNA LIGASE"/>
    <property type="match status" value="1"/>
</dbReference>
<dbReference type="InterPro" id="IPR008925">
    <property type="entry name" value="aa_tRNA-synth_I_cd-bd_sf"/>
</dbReference>
<dbReference type="Gene3D" id="1.10.10.350">
    <property type="match status" value="1"/>
</dbReference>
<evidence type="ECO:0000256" key="3">
    <source>
        <dbReference type="ARBA" id="ARBA00022598"/>
    </source>
</evidence>
<evidence type="ECO:0000256" key="4">
    <source>
        <dbReference type="ARBA" id="ARBA00022741"/>
    </source>
</evidence>
<evidence type="ECO:0000256" key="9">
    <source>
        <dbReference type="SAM" id="MobiDB-lite"/>
    </source>
</evidence>
<dbReference type="PRINTS" id="PR00987">
    <property type="entry name" value="TRNASYNTHGLU"/>
</dbReference>
<evidence type="ECO:0000259" key="11">
    <source>
        <dbReference type="Pfam" id="PF19269"/>
    </source>
</evidence>
<evidence type="ECO:0000256" key="6">
    <source>
        <dbReference type="ARBA" id="ARBA00022917"/>
    </source>
</evidence>
<protein>
    <recommendedName>
        <fullName evidence="8">Glutamate--tRNA ligase</fullName>
        <ecNumber evidence="8">6.1.1.17</ecNumber>
    </recommendedName>
    <alternativeName>
        <fullName evidence="8">Glutamyl-tRNA synthetase</fullName>
        <shortName evidence="8">GluRS</shortName>
    </alternativeName>
</protein>
<keyword evidence="3 8" id="KW-0436">Ligase</keyword>
<comment type="caution">
    <text evidence="8">Lacks conserved residue(s) required for the propagation of feature annotation.</text>
</comment>
<dbReference type="InterPro" id="IPR045462">
    <property type="entry name" value="aa-tRNA-synth_I_cd-bd"/>
</dbReference>
<comment type="similarity">
    <text evidence="1 8">Belongs to the class-I aminoacyl-tRNA synthetase family. Glutamate--tRNA ligase type 1 subfamily.</text>
</comment>